<feature type="non-terminal residue" evidence="7">
    <location>
        <position position="1"/>
    </location>
</feature>
<dbReference type="PANTHER" id="PTHR33572:SF3">
    <property type="entry name" value="VELVET COMPLEX SUBUNIT B"/>
    <property type="match status" value="1"/>
</dbReference>
<keyword evidence="2" id="KW-0805">Transcription regulation</keyword>
<dbReference type="InterPro" id="IPR021740">
    <property type="entry name" value="Velvet"/>
</dbReference>
<dbReference type="PROSITE" id="PS51821">
    <property type="entry name" value="VELVET"/>
    <property type="match status" value="1"/>
</dbReference>
<dbReference type="PANTHER" id="PTHR33572">
    <property type="entry name" value="SPORE DEVELOPMENT REGULATOR VOSA"/>
    <property type="match status" value="1"/>
</dbReference>
<dbReference type="InterPro" id="IPR038491">
    <property type="entry name" value="Velvet_dom_sf"/>
</dbReference>
<gene>
    <name evidence="7" type="ORF">MKK02DRAFT_25936</name>
</gene>
<keyword evidence="8" id="KW-1185">Reference proteome</keyword>
<evidence type="ECO:0000313" key="7">
    <source>
        <dbReference type="EMBL" id="KAI9635898.1"/>
    </source>
</evidence>
<dbReference type="GO" id="GO:0005634">
    <property type="term" value="C:nucleus"/>
    <property type="evidence" value="ECO:0007669"/>
    <property type="project" value="UniProtKB-SubCell"/>
</dbReference>
<evidence type="ECO:0000256" key="4">
    <source>
        <dbReference type="ARBA" id="ARBA00023242"/>
    </source>
</evidence>
<evidence type="ECO:0000313" key="8">
    <source>
        <dbReference type="Proteomes" id="UP001164286"/>
    </source>
</evidence>
<evidence type="ECO:0000256" key="3">
    <source>
        <dbReference type="ARBA" id="ARBA00023163"/>
    </source>
</evidence>
<evidence type="ECO:0000259" key="6">
    <source>
        <dbReference type="PROSITE" id="PS51821"/>
    </source>
</evidence>
<dbReference type="RefSeq" id="XP_052945675.1">
    <property type="nucleotide sequence ID" value="XM_053087117.1"/>
</dbReference>
<dbReference type="EMBL" id="JAKWFO010000005">
    <property type="protein sequence ID" value="KAI9635898.1"/>
    <property type="molecule type" value="Genomic_DNA"/>
</dbReference>
<feature type="region of interest" description="Disordered" evidence="5">
    <location>
        <begin position="127"/>
        <end position="152"/>
    </location>
</feature>
<evidence type="ECO:0000256" key="5">
    <source>
        <dbReference type="SAM" id="MobiDB-lite"/>
    </source>
</evidence>
<keyword evidence="4" id="KW-0539">Nucleus</keyword>
<dbReference type="Proteomes" id="UP001164286">
    <property type="component" value="Unassembled WGS sequence"/>
</dbReference>
<dbReference type="InterPro" id="IPR037525">
    <property type="entry name" value="Velvet_dom"/>
</dbReference>
<dbReference type="Gene3D" id="2.60.40.3960">
    <property type="entry name" value="Velvet domain"/>
    <property type="match status" value="1"/>
</dbReference>
<keyword evidence="3" id="KW-0804">Transcription</keyword>
<dbReference type="Pfam" id="PF11754">
    <property type="entry name" value="Velvet"/>
    <property type="match status" value="1"/>
</dbReference>
<accession>A0AA38H8J6</accession>
<comment type="caution">
    <text evidence="7">The sequence shown here is derived from an EMBL/GenBank/DDBJ whole genome shotgun (WGS) entry which is preliminary data.</text>
</comment>
<evidence type="ECO:0000256" key="2">
    <source>
        <dbReference type="ARBA" id="ARBA00023015"/>
    </source>
</evidence>
<comment type="subcellular location">
    <subcellularLocation>
        <location evidence="1">Nucleus</location>
    </subcellularLocation>
</comment>
<proteinExistence type="predicted"/>
<dbReference type="GeneID" id="77726318"/>
<feature type="domain" description="Velvet" evidence="6">
    <location>
        <begin position="1"/>
        <end position="259"/>
    </location>
</feature>
<sequence length="271" mass="30190">QRFLFKCVQEPVSGRRKTDKDRRSLAPVPIVRMWVKECYQDVMGGWSESDLDLSDIDPSCLICEAEISPPVDLPAGVLPQSLKTQGPSNHRSSWISDQHWDTRSVAGPSGTMQGYPEQVQHLIADAPGDTGRTRKLPHAQPDEELEGSGRSGKKARLEVGRNLFGALHVSGVKVVAPSGELGLWFLFTDLCVGTEGNYRLRFRVFDLSVIKPQMPPVPHFANCESEIFKVWAPKAFPGIPKPTELTEHFIKQGFKLNARKNERTARTPPPE</sequence>
<name>A0AA38H8J6_9TREE</name>
<dbReference type="AlphaFoldDB" id="A0AA38H8J6"/>
<organism evidence="7 8">
    <name type="scientific">Dioszegia hungarica</name>
    <dbReference type="NCBI Taxonomy" id="4972"/>
    <lineage>
        <taxon>Eukaryota</taxon>
        <taxon>Fungi</taxon>
        <taxon>Dikarya</taxon>
        <taxon>Basidiomycota</taxon>
        <taxon>Agaricomycotina</taxon>
        <taxon>Tremellomycetes</taxon>
        <taxon>Tremellales</taxon>
        <taxon>Bulleribasidiaceae</taxon>
        <taxon>Dioszegia</taxon>
    </lineage>
</organism>
<protein>
    <submittedName>
        <fullName evidence="7">Velvet factor</fullName>
    </submittedName>
</protein>
<reference evidence="7" key="1">
    <citation type="journal article" date="2022" name="G3 (Bethesda)">
        <title>High quality genome of the basidiomycete yeast Dioszegia hungarica PDD-24b-2 isolated from cloud water.</title>
        <authorList>
            <person name="Jarrige D."/>
            <person name="Haridas S."/>
            <person name="Bleykasten-Grosshans C."/>
            <person name="Joly M."/>
            <person name="Nadalig T."/>
            <person name="Sancelme M."/>
            <person name="Vuilleumier S."/>
            <person name="Grigoriev I.V."/>
            <person name="Amato P."/>
            <person name="Bringel F."/>
        </authorList>
    </citation>
    <scope>NUCLEOTIDE SEQUENCE</scope>
    <source>
        <strain evidence="7">PDD-24b-2</strain>
    </source>
</reference>
<evidence type="ECO:0000256" key="1">
    <source>
        <dbReference type="ARBA" id="ARBA00004123"/>
    </source>
</evidence>